<dbReference type="GO" id="GO:0003676">
    <property type="term" value="F:nucleic acid binding"/>
    <property type="evidence" value="ECO:0007669"/>
    <property type="project" value="InterPro"/>
</dbReference>
<dbReference type="InterPro" id="IPR004556">
    <property type="entry name" value="HemK-like"/>
</dbReference>
<evidence type="ECO:0000256" key="2">
    <source>
        <dbReference type="ARBA" id="ARBA00022679"/>
    </source>
</evidence>
<dbReference type="HAMAP" id="MF_02126">
    <property type="entry name" value="RF_methyltr_PrmC"/>
    <property type="match status" value="1"/>
</dbReference>
<dbReference type="InterPro" id="IPR007848">
    <property type="entry name" value="Small_mtfrase_dom"/>
</dbReference>
<dbReference type="SUPFAM" id="SSF53335">
    <property type="entry name" value="S-adenosyl-L-methionine-dependent methyltransferases"/>
    <property type="match status" value="1"/>
</dbReference>
<dbReference type="EMBL" id="SGXC01000001">
    <property type="protein sequence ID" value="RZS84163.1"/>
    <property type="molecule type" value="Genomic_DNA"/>
</dbReference>
<feature type="binding site" evidence="5">
    <location>
        <position position="135"/>
    </location>
    <ligand>
        <name>S-adenosyl-L-methionine</name>
        <dbReference type="ChEBI" id="CHEBI:59789"/>
    </ligand>
</feature>
<dbReference type="EC" id="2.1.1.297" evidence="5"/>
<comment type="similarity">
    <text evidence="5">Belongs to the protein N5-glutamine methyltransferase family. PrmC subfamily.</text>
</comment>
<evidence type="ECO:0000256" key="5">
    <source>
        <dbReference type="HAMAP-Rule" id="MF_02126"/>
    </source>
</evidence>
<dbReference type="PANTHER" id="PTHR18895">
    <property type="entry name" value="HEMK METHYLTRANSFERASE"/>
    <property type="match status" value="1"/>
</dbReference>
<proteinExistence type="inferred from homology"/>
<dbReference type="GO" id="GO:0032259">
    <property type="term" value="P:methylation"/>
    <property type="evidence" value="ECO:0007669"/>
    <property type="project" value="UniProtKB-KW"/>
</dbReference>
<reference evidence="8 9" key="1">
    <citation type="submission" date="2019-02" db="EMBL/GenBank/DDBJ databases">
        <title>Genomic Encyclopedia of Type Strains, Phase IV (KMG-IV): sequencing the most valuable type-strain genomes for metagenomic binning, comparative biology and taxonomic classification.</title>
        <authorList>
            <person name="Goeker M."/>
        </authorList>
    </citation>
    <scope>NUCLEOTIDE SEQUENCE [LARGE SCALE GENOMIC DNA]</scope>
    <source>
        <strain evidence="8 9">K24</strain>
    </source>
</reference>
<feature type="domain" description="Release factor glutamine methyltransferase N-terminal" evidence="7">
    <location>
        <begin position="9"/>
        <end position="67"/>
    </location>
</feature>
<sequence length="273" mass="29074">MATARELIAGSGLPLLEARMLLERALDVGRAWLIAHDGEALPDDRAAVFRDWARRRGNGEPMAYLLGEREFMGHDFQVSPAVLIPRPETELLVETALEHLRGRATPRVLDLGTGSGAIAVSIALARPDAAVQATDLSAEALAVAAANASRLGAAVTFARGDWYGALNGAAPAPTYDVIVSNPPYIAAADPHLSQGDLRHEPPLALTDRADGLEALRAIVRGAPAWLKPGGALWMEHGWDQAARVRDLLHAAGFARVESRRDLAGIERISGGYL</sequence>
<dbReference type="FunFam" id="3.40.50.150:FF:000053">
    <property type="entry name" value="Release factor glutamine methyltransferase"/>
    <property type="match status" value="1"/>
</dbReference>
<feature type="binding site" evidence="5">
    <location>
        <begin position="181"/>
        <end position="184"/>
    </location>
    <ligand>
        <name>substrate</name>
    </ligand>
</feature>
<comment type="function">
    <text evidence="5">Methylates the class 1 translation termination release factors RF1/PrfA and RF2/PrfB on the glutamine residue of the universally conserved GGQ motif.</text>
</comment>
<name>A0A4Q7NH46_9BURK</name>
<dbReference type="Proteomes" id="UP000292445">
    <property type="component" value="Unassembled WGS sequence"/>
</dbReference>
<dbReference type="RefSeq" id="WP_130355556.1">
    <property type="nucleotide sequence ID" value="NZ_SGXC01000001.1"/>
</dbReference>
<evidence type="ECO:0000259" key="6">
    <source>
        <dbReference type="Pfam" id="PF05175"/>
    </source>
</evidence>
<gene>
    <name evidence="5" type="primary">prmC</name>
    <name evidence="8" type="ORF">EV675_0167</name>
</gene>
<evidence type="ECO:0000256" key="1">
    <source>
        <dbReference type="ARBA" id="ARBA00022603"/>
    </source>
</evidence>
<dbReference type="InterPro" id="IPR019874">
    <property type="entry name" value="RF_methyltr_PrmC"/>
</dbReference>
<dbReference type="Pfam" id="PF17827">
    <property type="entry name" value="PrmC_N"/>
    <property type="match status" value="1"/>
</dbReference>
<evidence type="ECO:0000256" key="3">
    <source>
        <dbReference type="ARBA" id="ARBA00022691"/>
    </source>
</evidence>
<dbReference type="NCBIfam" id="TIGR03534">
    <property type="entry name" value="RF_mod_PrmC"/>
    <property type="match status" value="1"/>
</dbReference>
<organism evidence="8 9">
    <name type="scientific">Pigmentiphaga kullae</name>
    <dbReference type="NCBI Taxonomy" id="151784"/>
    <lineage>
        <taxon>Bacteria</taxon>
        <taxon>Pseudomonadati</taxon>
        <taxon>Pseudomonadota</taxon>
        <taxon>Betaproteobacteria</taxon>
        <taxon>Burkholderiales</taxon>
        <taxon>Alcaligenaceae</taxon>
        <taxon>Pigmentiphaga</taxon>
    </lineage>
</organism>
<dbReference type="Pfam" id="PF05175">
    <property type="entry name" value="MTS"/>
    <property type="match status" value="1"/>
</dbReference>
<keyword evidence="3 5" id="KW-0949">S-adenosyl-L-methionine</keyword>
<dbReference type="InterPro" id="IPR050320">
    <property type="entry name" value="N5-glutamine_MTase"/>
</dbReference>
<keyword evidence="9" id="KW-1185">Reference proteome</keyword>
<accession>A0A4Q7NH46</accession>
<evidence type="ECO:0000259" key="7">
    <source>
        <dbReference type="Pfam" id="PF17827"/>
    </source>
</evidence>
<keyword evidence="1 5" id="KW-0489">Methyltransferase</keyword>
<dbReference type="Gene3D" id="1.10.8.10">
    <property type="entry name" value="DNA helicase RuvA subunit, C-terminal domain"/>
    <property type="match status" value="1"/>
</dbReference>
<dbReference type="GO" id="GO:0102559">
    <property type="term" value="F:peptide chain release factor N(5)-glutamine methyltransferase activity"/>
    <property type="evidence" value="ECO:0007669"/>
    <property type="project" value="UniProtKB-EC"/>
</dbReference>
<dbReference type="AlphaFoldDB" id="A0A4Q7NH46"/>
<feature type="binding site" evidence="5">
    <location>
        <position position="181"/>
    </location>
    <ligand>
        <name>S-adenosyl-L-methionine</name>
        <dbReference type="ChEBI" id="CHEBI:59789"/>
    </ligand>
</feature>
<dbReference type="NCBIfam" id="TIGR00536">
    <property type="entry name" value="hemK_fam"/>
    <property type="match status" value="1"/>
</dbReference>
<feature type="domain" description="Methyltransferase small" evidence="6">
    <location>
        <begin position="97"/>
        <end position="188"/>
    </location>
</feature>
<keyword evidence="2 5" id="KW-0808">Transferase</keyword>
<dbReference type="InterPro" id="IPR029063">
    <property type="entry name" value="SAM-dependent_MTases_sf"/>
</dbReference>
<feature type="binding site" evidence="5">
    <location>
        <position position="162"/>
    </location>
    <ligand>
        <name>S-adenosyl-L-methionine</name>
        <dbReference type="ChEBI" id="CHEBI:59789"/>
    </ligand>
</feature>
<dbReference type="InterPro" id="IPR002052">
    <property type="entry name" value="DNA_methylase_N6_adenine_CS"/>
</dbReference>
<feature type="binding site" evidence="5">
    <location>
        <begin position="112"/>
        <end position="116"/>
    </location>
    <ligand>
        <name>S-adenosyl-L-methionine</name>
        <dbReference type="ChEBI" id="CHEBI:59789"/>
    </ligand>
</feature>
<protein>
    <recommendedName>
        <fullName evidence="5">Release factor glutamine methyltransferase</fullName>
        <shortName evidence="5">RF MTase</shortName>
        <ecNumber evidence="5">2.1.1.297</ecNumber>
    </recommendedName>
    <alternativeName>
        <fullName evidence="5">N5-glutamine methyltransferase PrmC</fullName>
    </alternativeName>
    <alternativeName>
        <fullName evidence="5">Protein-(glutamine-N5) MTase PrmC</fullName>
    </alternativeName>
    <alternativeName>
        <fullName evidence="5">Protein-glutamine N-methyltransferase PrmC</fullName>
    </alternativeName>
</protein>
<evidence type="ECO:0000313" key="9">
    <source>
        <dbReference type="Proteomes" id="UP000292445"/>
    </source>
</evidence>
<comment type="catalytic activity">
    <reaction evidence="4 5">
        <text>L-glutaminyl-[peptide chain release factor] + S-adenosyl-L-methionine = N(5)-methyl-L-glutaminyl-[peptide chain release factor] + S-adenosyl-L-homocysteine + H(+)</text>
        <dbReference type="Rhea" id="RHEA:42896"/>
        <dbReference type="Rhea" id="RHEA-COMP:10271"/>
        <dbReference type="Rhea" id="RHEA-COMP:10272"/>
        <dbReference type="ChEBI" id="CHEBI:15378"/>
        <dbReference type="ChEBI" id="CHEBI:30011"/>
        <dbReference type="ChEBI" id="CHEBI:57856"/>
        <dbReference type="ChEBI" id="CHEBI:59789"/>
        <dbReference type="ChEBI" id="CHEBI:61891"/>
        <dbReference type="EC" id="2.1.1.297"/>
    </reaction>
</comment>
<dbReference type="CDD" id="cd02440">
    <property type="entry name" value="AdoMet_MTases"/>
    <property type="match status" value="1"/>
</dbReference>
<dbReference type="PROSITE" id="PS00092">
    <property type="entry name" value="N6_MTASE"/>
    <property type="match status" value="1"/>
</dbReference>
<dbReference type="OrthoDB" id="9800643at2"/>
<dbReference type="InterPro" id="IPR040758">
    <property type="entry name" value="PrmC_N"/>
</dbReference>
<dbReference type="PANTHER" id="PTHR18895:SF74">
    <property type="entry name" value="MTRF1L RELEASE FACTOR GLUTAMINE METHYLTRANSFERASE"/>
    <property type="match status" value="1"/>
</dbReference>
<dbReference type="Gene3D" id="3.40.50.150">
    <property type="entry name" value="Vaccinia Virus protein VP39"/>
    <property type="match status" value="1"/>
</dbReference>
<comment type="caution">
    <text evidence="8">The sequence shown here is derived from an EMBL/GenBank/DDBJ whole genome shotgun (WGS) entry which is preliminary data.</text>
</comment>
<evidence type="ECO:0000256" key="4">
    <source>
        <dbReference type="ARBA" id="ARBA00048391"/>
    </source>
</evidence>
<evidence type="ECO:0000313" key="8">
    <source>
        <dbReference type="EMBL" id="RZS84163.1"/>
    </source>
</evidence>